<dbReference type="AlphaFoldDB" id="A0A545V5W2"/>
<reference evidence="1 2" key="1">
    <citation type="journal article" date="2019" name="Appl. Microbiol. Biotechnol.">
        <title>Genome sequence of Isaria javanica and comparative genome analysis insights into family S53 peptidase evolution in fungal entomopathogens.</title>
        <authorList>
            <person name="Lin R."/>
            <person name="Zhang X."/>
            <person name="Xin B."/>
            <person name="Zou M."/>
            <person name="Gao Y."/>
            <person name="Qin F."/>
            <person name="Hu Q."/>
            <person name="Xie B."/>
            <person name="Cheng X."/>
        </authorList>
    </citation>
    <scope>NUCLEOTIDE SEQUENCE [LARGE SCALE GENOMIC DNA]</scope>
    <source>
        <strain evidence="1 2">IJ1G</strain>
    </source>
</reference>
<evidence type="ECO:0000313" key="1">
    <source>
        <dbReference type="EMBL" id="TQV97103.1"/>
    </source>
</evidence>
<dbReference type="EMBL" id="SPUK01000005">
    <property type="protein sequence ID" value="TQV97103.1"/>
    <property type="molecule type" value="Genomic_DNA"/>
</dbReference>
<organism evidence="1 2">
    <name type="scientific">Cordyceps javanica</name>
    <dbReference type="NCBI Taxonomy" id="43265"/>
    <lineage>
        <taxon>Eukaryota</taxon>
        <taxon>Fungi</taxon>
        <taxon>Dikarya</taxon>
        <taxon>Ascomycota</taxon>
        <taxon>Pezizomycotina</taxon>
        <taxon>Sordariomycetes</taxon>
        <taxon>Hypocreomycetidae</taxon>
        <taxon>Hypocreales</taxon>
        <taxon>Cordycipitaceae</taxon>
        <taxon>Cordyceps</taxon>
    </lineage>
</organism>
<dbReference type="Proteomes" id="UP000315783">
    <property type="component" value="Unassembled WGS sequence"/>
</dbReference>
<protein>
    <submittedName>
        <fullName evidence="1">Uncharacterized protein</fullName>
    </submittedName>
</protein>
<proteinExistence type="predicted"/>
<name>A0A545V5W2_9HYPO</name>
<keyword evidence="2" id="KW-1185">Reference proteome</keyword>
<comment type="caution">
    <text evidence="1">The sequence shown here is derived from an EMBL/GenBank/DDBJ whole genome shotgun (WGS) entry which is preliminary data.</text>
</comment>
<sequence>MPQPNQMGQPFQRRRLLGSNGQTPLTLINTVTSAACSHRGPLRDNIVAPLTWQVCKFHTIVARWVALEIILVVPYNQGSFSPCAILDLSGGWTVAWPRQIQQVQNATRKVTAIFERRVLPSIFSIMLTSASNPANQRLNCFSRLSQVTMLSHRRDCSAQQQPCNTPFPVHRAGFVLSHTVSSRAHAGTRPTFFAQCRAGKLGGASHSWRWSDVTVIPPTSSRLHHHLKFYPQLVDQTCKN</sequence>
<evidence type="ECO:0000313" key="2">
    <source>
        <dbReference type="Proteomes" id="UP000315783"/>
    </source>
</evidence>
<gene>
    <name evidence="1" type="ORF">IF1G_04343</name>
</gene>
<accession>A0A545V5W2</accession>